<organism evidence="1 2">
    <name type="scientific">Enterococcus wangshanyuanii</name>
    <dbReference type="NCBI Taxonomy" id="2005703"/>
    <lineage>
        <taxon>Bacteria</taxon>
        <taxon>Bacillati</taxon>
        <taxon>Bacillota</taxon>
        <taxon>Bacilli</taxon>
        <taxon>Lactobacillales</taxon>
        <taxon>Enterococcaceae</taxon>
        <taxon>Enterococcus</taxon>
    </lineage>
</organism>
<reference evidence="2" key="1">
    <citation type="journal article" date="2019" name="Int. J. Syst. Evol. Microbiol.">
        <title>The Global Catalogue of Microorganisms (GCM) 10K type strain sequencing project: providing services to taxonomists for standard genome sequencing and annotation.</title>
        <authorList>
            <consortium name="The Broad Institute Genomics Platform"/>
            <consortium name="The Broad Institute Genome Sequencing Center for Infectious Disease"/>
            <person name="Wu L."/>
            <person name="Ma J."/>
        </authorList>
    </citation>
    <scope>NUCLEOTIDE SEQUENCE [LARGE SCALE GENOMIC DNA]</scope>
    <source>
        <strain evidence="2">CGMCC 1.15942</strain>
    </source>
</reference>
<accession>A0ABQ1PEI3</accession>
<protein>
    <submittedName>
        <fullName evidence="1">Uncharacterized protein</fullName>
    </submittedName>
</protein>
<evidence type="ECO:0000313" key="2">
    <source>
        <dbReference type="Proteomes" id="UP000630615"/>
    </source>
</evidence>
<dbReference type="RefSeq" id="WP_227011151.1">
    <property type="nucleotide sequence ID" value="NZ_BMKI01000006.1"/>
</dbReference>
<keyword evidence="2" id="KW-1185">Reference proteome</keyword>
<dbReference type="EMBL" id="BMKI01000006">
    <property type="protein sequence ID" value="GGC95667.1"/>
    <property type="molecule type" value="Genomic_DNA"/>
</dbReference>
<evidence type="ECO:0000313" key="1">
    <source>
        <dbReference type="EMBL" id="GGC95667.1"/>
    </source>
</evidence>
<comment type="caution">
    <text evidence="1">The sequence shown here is derived from an EMBL/GenBank/DDBJ whole genome shotgun (WGS) entry which is preliminary data.</text>
</comment>
<dbReference type="Proteomes" id="UP000630615">
    <property type="component" value="Unassembled WGS sequence"/>
</dbReference>
<proteinExistence type="predicted"/>
<gene>
    <name evidence="1" type="ORF">GCM10011573_26720</name>
</gene>
<name>A0ABQ1PEI3_9ENTE</name>
<sequence length="77" mass="8646">MYKAVVVYQSTPMFGRNKLPNGNILGMFKQNKLVKELNKELQKRAAPWTVVLDETIADITQISQNAEAILCVPGLQK</sequence>